<reference evidence="2" key="1">
    <citation type="submission" date="2015-10" db="EMBL/GenBank/DDBJ databases">
        <authorList>
            <person name="Gilbert D.G."/>
        </authorList>
    </citation>
    <scope>NUCLEOTIDE SEQUENCE</scope>
    <source>
        <strain evidence="2">Phyl III-seqv23</strain>
    </source>
</reference>
<gene>
    <name evidence="3" type="ORF">E7Z57_15730</name>
    <name evidence="2" type="ORF">RUN39_v1_70083</name>
</gene>
<dbReference type="Proteomes" id="UP000310553">
    <property type="component" value="Chromosome"/>
</dbReference>
<dbReference type="EMBL" id="CP039339">
    <property type="protein sequence ID" value="QCX50409.1"/>
    <property type="molecule type" value="Genomic_DNA"/>
</dbReference>
<dbReference type="Gene3D" id="3.30.2310.20">
    <property type="entry name" value="RelE-like"/>
    <property type="match status" value="1"/>
</dbReference>
<evidence type="ECO:0000313" key="2">
    <source>
        <dbReference type="EMBL" id="CUV11215.1"/>
    </source>
</evidence>
<dbReference type="Pfam" id="PF05016">
    <property type="entry name" value="ParE_toxin"/>
    <property type="match status" value="1"/>
</dbReference>
<dbReference type="PATRIC" id="fig|305.106.peg.1525"/>
<protein>
    <submittedName>
        <fullName evidence="3">Type II toxin-antitoxin system RelE/ParE family toxin</fullName>
    </submittedName>
</protein>
<organism evidence="2">
    <name type="scientific">Ralstonia solanacearum</name>
    <name type="common">Pseudomonas solanacearum</name>
    <dbReference type="NCBI Taxonomy" id="305"/>
    <lineage>
        <taxon>Bacteria</taxon>
        <taxon>Pseudomonadati</taxon>
        <taxon>Pseudomonadota</taxon>
        <taxon>Betaproteobacteria</taxon>
        <taxon>Burkholderiales</taxon>
        <taxon>Burkholderiaceae</taxon>
        <taxon>Ralstonia</taxon>
        <taxon>Ralstonia solanacearum species complex</taxon>
    </lineage>
</organism>
<reference evidence="3 4" key="2">
    <citation type="submission" date="2019-04" db="EMBL/GenBank/DDBJ databases">
        <title>Complete Genome of UW386 and Higher Quality Genome of UW700.</title>
        <authorList>
            <person name="Jacobs J."/>
            <person name="Perez A."/>
            <person name="Steidl O."/>
            <person name="Allen C."/>
        </authorList>
    </citation>
    <scope>NUCLEOTIDE SEQUENCE [LARGE SCALE GENOMIC DNA]</scope>
    <source>
        <strain evidence="3 4">UW386</strain>
    </source>
</reference>
<dbReference type="EMBL" id="LN899819">
    <property type="protein sequence ID" value="CUV11215.1"/>
    <property type="molecule type" value="Genomic_DNA"/>
</dbReference>
<evidence type="ECO:0000256" key="1">
    <source>
        <dbReference type="ARBA" id="ARBA00022649"/>
    </source>
</evidence>
<dbReference type="InterPro" id="IPR035093">
    <property type="entry name" value="RelE/ParE_toxin_dom_sf"/>
</dbReference>
<sequence length="131" mass="15230">MAHKQRLAVKLAENFERNLETIEAFWSEHQFPAGYDRLLDELVETVVPNLEQFPMMGAPLLSRPVTSVEALSRQGQLQDRLARFAAGELREYLLPDYLVLYAHIDSTIYLLSIRHHRQLSFDFTHLWSGPH</sequence>
<dbReference type="AlphaFoldDB" id="A0A0S4TP08"/>
<dbReference type="InterPro" id="IPR007712">
    <property type="entry name" value="RelE/ParE_toxin"/>
</dbReference>
<evidence type="ECO:0000313" key="3">
    <source>
        <dbReference type="EMBL" id="QCX50409.1"/>
    </source>
</evidence>
<proteinExistence type="predicted"/>
<keyword evidence="1" id="KW-1277">Toxin-antitoxin system</keyword>
<accession>A0A0S4TP08</accession>
<name>A0A0S4TP08_RALSL</name>
<evidence type="ECO:0000313" key="4">
    <source>
        <dbReference type="Proteomes" id="UP000310553"/>
    </source>
</evidence>